<dbReference type="CDD" id="cd17316">
    <property type="entry name" value="MFS_SV2_like"/>
    <property type="match status" value="1"/>
</dbReference>
<feature type="transmembrane region" description="Helical" evidence="8">
    <location>
        <begin position="110"/>
        <end position="132"/>
    </location>
</feature>
<dbReference type="PROSITE" id="PS00217">
    <property type="entry name" value="SUGAR_TRANSPORT_2"/>
    <property type="match status" value="1"/>
</dbReference>
<dbReference type="EMBL" id="DAAYTU010000028">
    <property type="protein sequence ID" value="HAG5772179.1"/>
    <property type="molecule type" value="Genomic_DNA"/>
</dbReference>
<evidence type="ECO:0000256" key="8">
    <source>
        <dbReference type="SAM" id="Phobius"/>
    </source>
</evidence>
<dbReference type="InterPro" id="IPR020846">
    <property type="entry name" value="MFS_dom"/>
</dbReference>
<feature type="transmembrane region" description="Helical" evidence="8">
    <location>
        <begin position="308"/>
        <end position="328"/>
    </location>
</feature>
<evidence type="ECO:0000256" key="5">
    <source>
        <dbReference type="ARBA" id="ARBA00022692"/>
    </source>
</evidence>
<evidence type="ECO:0000259" key="9">
    <source>
        <dbReference type="PROSITE" id="PS50850"/>
    </source>
</evidence>
<comment type="subcellular location">
    <subcellularLocation>
        <location evidence="1">Cell inner membrane</location>
        <topology evidence="1">Multi-pass membrane protein</topology>
    </subcellularLocation>
</comment>
<feature type="transmembrane region" description="Helical" evidence="8">
    <location>
        <begin position="194"/>
        <end position="214"/>
    </location>
</feature>
<feature type="transmembrane region" description="Helical" evidence="8">
    <location>
        <begin position="246"/>
        <end position="265"/>
    </location>
</feature>
<dbReference type="Gene3D" id="1.20.1250.20">
    <property type="entry name" value="MFS general substrate transporter like domains"/>
    <property type="match status" value="2"/>
</dbReference>
<name>A0A765T9P6_ECOLX</name>
<evidence type="ECO:0000256" key="7">
    <source>
        <dbReference type="ARBA" id="ARBA00023136"/>
    </source>
</evidence>
<evidence type="ECO:0000313" key="10">
    <source>
        <dbReference type="EMBL" id="HAG5772179.1"/>
    </source>
</evidence>
<feature type="transmembrane region" description="Helical" evidence="8">
    <location>
        <begin position="20"/>
        <end position="42"/>
    </location>
</feature>
<dbReference type="InterPro" id="IPR005829">
    <property type="entry name" value="Sugar_transporter_CS"/>
</dbReference>
<dbReference type="GO" id="GO:0005886">
    <property type="term" value="C:plasma membrane"/>
    <property type="evidence" value="ECO:0007669"/>
    <property type="project" value="UniProtKB-SubCell"/>
</dbReference>
<dbReference type="InterPro" id="IPR005828">
    <property type="entry name" value="MFS_sugar_transport-like"/>
</dbReference>
<gene>
    <name evidence="10" type="ORF">GGB84_003922</name>
</gene>
<keyword evidence="4" id="KW-1003">Cell membrane</keyword>
<feature type="domain" description="Major facilitator superfamily (MFS) profile" evidence="9">
    <location>
        <begin position="20"/>
        <end position="352"/>
    </location>
</feature>
<protein>
    <submittedName>
        <fullName evidence="10">MFS transporter</fullName>
    </submittedName>
</protein>
<dbReference type="Pfam" id="PF00083">
    <property type="entry name" value="Sugar_tr"/>
    <property type="match status" value="2"/>
</dbReference>
<organism evidence="10">
    <name type="scientific">Escherichia coli</name>
    <dbReference type="NCBI Taxonomy" id="562"/>
    <lineage>
        <taxon>Bacteria</taxon>
        <taxon>Pseudomonadati</taxon>
        <taxon>Pseudomonadota</taxon>
        <taxon>Gammaproteobacteria</taxon>
        <taxon>Enterobacterales</taxon>
        <taxon>Enterobacteriaceae</taxon>
        <taxon>Escherichia</taxon>
    </lineage>
</organism>
<reference evidence="10" key="1">
    <citation type="journal article" date="2018" name="Genome Biol.">
        <title>SKESA: strategic k-mer extension for scrupulous assemblies.</title>
        <authorList>
            <person name="Souvorov A."/>
            <person name="Agarwala R."/>
            <person name="Lipman D.J."/>
        </authorList>
    </citation>
    <scope>NUCLEOTIDE SEQUENCE [LARGE SCALE GENOMIC DNA]</scope>
    <source>
        <strain evidence="10">1839</strain>
    </source>
</reference>
<keyword evidence="3" id="KW-0813">Transport</keyword>
<feature type="transmembrane region" description="Helical" evidence="8">
    <location>
        <begin position="219"/>
        <end position="240"/>
    </location>
</feature>
<feature type="transmembrane region" description="Helical" evidence="8">
    <location>
        <begin position="144"/>
        <end position="167"/>
    </location>
</feature>
<comment type="caution">
    <text evidence="10">The sequence shown here is derived from an EMBL/GenBank/DDBJ whole genome shotgun (WGS) entry which is preliminary data.</text>
</comment>
<feature type="transmembrane region" description="Helical" evidence="8">
    <location>
        <begin position="54"/>
        <end position="74"/>
    </location>
</feature>
<dbReference type="AlphaFoldDB" id="A0A765T9P6"/>
<evidence type="ECO:0000256" key="3">
    <source>
        <dbReference type="ARBA" id="ARBA00022448"/>
    </source>
</evidence>
<feature type="transmembrane region" description="Helical" evidence="8">
    <location>
        <begin position="86"/>
        <end position="104"/>
    </location>
</feature>
<reference evidence="10" key="2">
    <citation type="submission" date="2020-02" db="EMBL/GenBank/DDBJ databases">
        <authorList>
            <consortium name="NCBI Pathogen Detection Project"/>
        </authorList>
    </citation>
    <scope>NUCLEOTIDE SEQUENCE</scope>
    <source>
        <strain evidence="10">1839</strain>
    </source>
</reference>
<dbReference type="InterPro" id="IPR036259">
    <property type="entry name" value="MFS_trans_sf"/>
</dbReference>
<dbReference type="PANTHER" id="PTHR23511">
    <property type="entry name" value="SYNAPTIC VESICLE GLYCOPROTEIN 2"/>
    <property type="match status" value="1"/>
</dbReference>
<dbReference type="PROSITE" id="PS50850">
    <property type="entry name" value="MFS"/>
    <property type="match status" value="1"/>
</dbReference>
<evidence type="ECO:0000256" key="4">
    <source>
        <dbReference type="ARBA" id="ARBA00022475"/>
    </source>
</evidence>
<dbReference type="GO" id="GO:0022857">
    <property type="term" value="F:transmembrane transporter activity"/>
    <property type="evidence" value="ECO:0007669"/>
    <property type="project" value="InterPro"/>
</dbReference>
<dbReference type="PANTHER" id="PTHR23511:SF34">
    <property type="entry name" value="SYNAPTIC VESICLE GLYCOPROTEIN 2"/>
    <property type="match status" value="1"/>
</dbReference>
<keyword evidence="5 8" id="KW-0812">Transmembrane</keyword>
<keyword evidence="6 8" id="KW-1133">Transmembrane helix</keyword>
<dbReference type="SUPFAM" id="SSF103473">
    <property type="entry name" value="MFS general substrate transporter"/>
    <property type="match status" value="1"/>
</dbReference>
<accession>A0A765T9P6</accession>
<evidence type="ECO:0000256" key="2">
    <source>
        <dbReference type="ARBA" id="ARBA00010992"/>
    </source>
</evidence>
<feature type="transmembrane region" description="Helical" evidence="8">
    <location>
        <begin position="277"/>
        <end position="302"/>
    </location>
</feature>
<evidence type="ECO:0000256" key="6">
    <source>
        <dbReference type="ARBA" id="ARBA00022989"/>
    </source>
</evidence>
<keyword evidence="7 8" id="KW-0472">Membrane</keyword>
<proteinExistence type="inferred from homology"/>
<evidence type="ECO:0000256" key="1">
    <source>
        <dbReference type="ARBA" id="ARBA00004429"/>
    </source>
</evidence>
<sequence length="352" mass="37426">MNTSPVRMDDIPLNRFHCRIAALTFGAHLTDGYVLGVIGYAIIQLTPAMHLTPFMAGMIGSSALLGLFLGSLVLGWISDHIGRQKIFTFSFLLITLASFLQFFATTPEHLIGLRILIGIGLGGDYSVGHTLLAEFSPRRHRGILLGAFSVVWTVGYVLASIAGHHFISENPEAWRWLPTIAQTIGLEDALTASLMLNALLIVGALLGLVLTHLLAHRKFLLGSFLLLAATLVVMACLPSGSSLTLLLFVLFSTTISAVSNLVGILPAESFPTDIRSLGVGFATAMSRLGAAVSTGLLPWVLAQWGMQVTLLLLAAVLLVGFVVTWLWAPETKALPLVAAGNVGGANEHSVSV</sequence>
<comment type="similarity">
    <text evidence="2">Belongs to the major facilitator superfamily. Sugar transporter (TC 2.A.1.1) family.</text>
</comment>